<protein>
    <submittedName>
        <fullName evidence="2">Uncharacterized protein</fullName>
    </submittedName>
</protein>
<evidence type="ECO:0000313" key="3">
    <source>
        <dbReference type="Proteomes" id="UP000078561"/>
    </source>
</evidence>
<evidence type="ECO:0000313" key="2">
    <source>
        <dbReference type="EMBL" id="SAM00579.1"/>
    </source>
</evidence>
<evidence type="ECO:0000256" key="1">
    <source>
        <dbReference type="SAM" id="MobiDB-lite"/>
    </source>
</evidence>
<feature type="compositionally biased region" description="Basic residues" evidence="1">
    <location>
        <begin position="67"/>
        <end position="76"/>
    </location>
</feature>
<feature type="region of interest" description="Disordered" evidence="1">
    <location>
        <begin position="1"/>
        <end position="38"/>
    </location>
</feature>
<dbReference type="Proteomes" id="UP000078561">
    <property type="component" value="Unassembled WGS sequence"/>
</dbReference>
<dbReference type="AlphaFoldDB" id="A0A163KUY3"/>
<name>A0A163KUY3_ABSGL</name>
<reference evidence="2" key="1">
    <citation type="submission" date="2016-04" db="EMBL/GenBank/DDBJ databases">
        <authorList>
            <person name="Evans L.H."/>
            <person name="Alamgir A."/>
            <person name="Owens N."/>
            <person name="Weber N.D."/>
            <person name="Virtaneva K."/>
            <person name="Barbian K."/>
            <person name="Babar A."/>
            <person name="Rosenke K."/>
        </authorList>
    </citation>
    <scope>NUCLEOTIDE SEQUENCE [LARGE SCALE GENOMIC DNA]</scope>
    <source>
        <strain evidence="2">CBS 101.48</strain>
    </source>
</reference>
<accession>A0A163KUY3</accession>
<dbReference type="InParanoid" id="A0A163KUY3"/>
<feature type="region of interest" description="Disordered" evidence="1">
    <location>
        <begin position="56"/>
        <end position="76"/>
    </location>
</feature>
<gene>
    <name evidence="2" type="primary">ABSGL_06287.1 scaffold 8040</name>
</gene>
<sequence>MKIKPPRQAQEWSSSSRRESIIKTLSSPKDPTKRHISSAAHQLVWRVTSVANVDQMPRQGPMEQHNDKRRISHQPRKRISAIDDWLSHIGSILLSCTCRP</sequence>
<organism evidence="2">
    <name type="scientific">Absidia glauca</name>
    <name type="common">Pin mould</name>
    <dbReference type="NCBI Taxonomy" id="4829"/>
    <lineage>
        <taxon>Eukaryota</taxon>
        <taxon>Fungi</taxon>
        <taxon>Fungi incertae sedis</taxon>
        <taxon>Mucoromycota</taxon>
        <taxon>Mucoromycotina</taxon>
        <taxon>Mucoromycetes</taxon>
        <taxon>Mucorales</taxon>
        <taxon>Cunninghamellaceae</taxon>
        <taxon>Absidia</taxon>
    </lineage>
</organism>
<proteinExistence type="predicted"/>
<keyword evidence="3" id="KW-1185">Reference proteome</keyword>
<dbReference type="EMBL" id="LT553293">
    <property type="protein sequence ID" value="SAM00579.1"/>
    <property type="molecule type" value="Genomic_DNA"/>
</dbReference>